<reference evidence="1 2" key="1">
    <citation type="submission" date="2018-07" db="EMBL/GenBank/DDBJ databases">
        <title>Chitinophaga K2CV101002-2 sp. nov., isolated from a monsoon evergreen broad-leaved forest soil.</title>
        <authorList>
            <person name="Lv Y."/>
        </authorList>
    </citation>
    <scope>NUCLEOTIDE SEQUENCE [LARGE SCALE GENOMIC DNA]</scope>
    <source>
        <strain evidence="1 2">GDMCC 1.1288</strain>
    </source>
</reference>
<protein>
    <submittedName>
        <fullName evidence="1">Uncharacterized protein</fullName>
    </submittedName>
</protein>
<evidence type="ECO:0000313" key="2">
    <source>
        <dbReference type="Proteomes" id="UP000260644"/>
    </source>
</evidence>
<evidence type="ECO:0000313" key="1">
    <source>
        <dbReference type="EMBL" id="RFS21755.1"/>
    </source>
</evidence>
<accession>A0A3E1Y8M1</accession>
<gene>
    <name evidence="1" type="ORF">DVR12_13925</name>
</gene>
<dbReference type="Proteomes" id="UP000260644">
    <property type="component" value="Unassembled WGS sequence"/>
</dbReference>
<proteinExistence type="predicted"/>
<dbReference type="RefSeq" id="WP_116976299.1">
    <property type="nucleotide sequence ID" value="NZ_QPMM01000007.1"/>
</dbReference>
<keyword evidence="2" id="KW-1185">Reference proteome</keyword>
<sequence length="177" mass="20079">MEQFLKDYLGDCKYTHLSKCEFQGSYIRVNNPQLFIADPGDEFPVKIVTNQEEYQLTVENPNSVDLCVVKTDNCLFNDDIQKSDCIVFNDTNFYLVEIKENSSGNRNKKRNKAVEQLSSTLEALINAGVNLSNHDVKAIICFSRSDNYPIRASANSQRANFQSKFNASLEEGNTIIM</sequence>
<comment type="caution">
    <text evidence="1">The sequence shown here is derived from an EMBL/GenBank/DDBJ whole genome shotgun (WGS) entry which is preliminary data.</text>
</comment>
<dbReference type="OrthoDB" id="1365333at2"/>
<name>A0A3E1Y8M1_9BACT</name>
<organism evidence="1 2">
    <name type="scientific">Chitinophaga silvatica</name>
    <dbReference type="NCBI Taxonomy" id="2282649"/>
    <lineage>
        <taxon>Bacteria</taxon>
        <taxon>Pseudomonadati</taxon>
        <taxon>Bacteroidota</taxon>
        <taxon>Chitinophagia</taxon>
        <taxon>Chitinophagales</taxon>
        <taxon>Chitinophagaceae</taxon>
        <taxon>Chitinophaga</taxon>
    </lineage>
</organism>
<dbReference type="AlphaFoldDB" id="A0A3E1Y8M1"/>
<dbReference type="EMBL" id="QPMM01000007">
    <property type="protein sequence ID" value="RFS21755.1"/>
    <property type="molecule type" value="Genomic_DNA"/>
</dbReference>